<dbReference type="Proteomes" id="UP000078541">
    <property type="component" value="Unassembled WGS sequence"/>
</dbReference>
<accession>A0A195EWR0</accession>
<reference evidence="1 2" key="1">
    <citation type="submission" date="2016-03" db="EMBL/GenBank/DDBJ databases">
        <title>Trachymyrmex septentrionalis WGS genome.</title>
        <authorList>
            <person name="Nygaard S."/>
            <person name="Hu H."/>
            <person name="Boomsma J."/>
            <person name="Zhang G."/>
        </authorList>
    </citation>
    <scope>NUCLEOTIDE SEQUENCE [LARGE SCALE GENOMIC DNA]</scope>
    <source>
        <strain evidence="1">Tsep2-gDNA-1</strain>
        <tissue evidence="1">Whole body</tissue>
    </source>
</reference>
<sequence>MMAEPTINEIDMTSNATNETYPPIMCPGIMACRWGFRHKIDEVTGCQTCWDPCSNVECPENKTCVLQMRCFTTPCPALTTCVNITLIF</sequence>
<dbReference type="STRING" id="34720.A0A195EWR0"/>
<protein>
    <submittedName>
        <fullName evidence="1">Uncharacterized protein</fullName>
    </submittedName>
</protein>
<organism evidence="1 2">
    <name type="scientific">Trachymyrmex septentrionalis</name>
    <dbReference type="NCBI Taxonomy" id="34720"/>
    <lineage>
        <taxon>Eukaryota</taxon>
        <taxon>Metazoa</taxon>
        <taxon>Ecdysozoa</taxon>
        <taxon>Arthropoda</taxon>
        <taxon>Hexapoda</taxon>
        <taxon>Insecta</taxon>
        <taxon>Pterygota</taxon>
        <taxon>Neoptera</taxon>
        <taxon>Endopterygota</taxon>
        <taxon>Hymenoptera</taxon>
        <taxon>Apocrita</taxon>
        <taxon>Aculeata</taxon>
        <taxon>Formicoidea</taxon>
        <taxon>Formicidae</taxon>
        <taxon>Myrmicinae</taxon>
        <taxon>Trachymyrmex</taxon>
    </lineage>
</organism>
<evidence type="ECO:0000313" key="1">
    <source>
        <dbReference type="EMBL" id="KYN32663.1"/>
    </source>
</evidence>
<keyword evidence="2" id="KW-1185">Reference proteome</keyword>
<evidence type="ECO:0000313" key="2">
    <source>
        <dbReference type="Proteomes" id="UP000078541"/>
    </source>
</evidence>
<name>A0A195EWR0_9HYME</name>
<gene>
    <name evidence="1" type="ORF">ALC56_12942</name>
</gene>
<proteinExistence type="predicted"/>
<dbReference type="EMBL" id="KQ981940">
    <property type="protein sequence ID" value="KYN32663.1"/>
    <property type="molecule type" value="Genomic_DNA"/>
</dbReference>
<dbReference type="AlphaFoldDB" id="A0A195EWR0"/>